<evidence type="ECO:0000256" key="2">
    <source>
        <dbReference type="ARBA" id="ARBA00022487"/>
    </source>
</evidence>
<evidence type="ECO:0000256" key="1">
    <source>
        <dbReference type="ARBA" id="ARBA00006249"/>
    </source>
</evidence>
<dbReference type="PANTHER" id="PTHR33938:SF8">
    <property type="entry name" value="CARBOXYLIC ESTER HYDROLASE"/>
    <property type="match status" value="1"/>
</dbReference>
<dbReference type="InterPro" id="IPR011118">
    <property type="entry name" value="Tannase/feruloyl_esterase"/>
</dbReference>
<evidence type="ECO:0000256" key="8">
    <source>
        <dbReference type="RuleBase" id="RU361238"/>
    </source>
</evidence>
<dbReference type="Proteomes" id="UP000194280">
    <property type="component" value="Unassembled WGS sequence"/>
</dbReference>
<protein>
    <recommendedName>
        <fullName evidence="8">Carboxylic ester hydrolase</fullName>
        <ecNumber evidence="8">3.1.1.-</ecNumber>
    </recommendedName>
</protein>
<dbReference type="OrthoDB" id="3039123at2759"/>
<reference evidence="10 11" key="1">
    <citation type="submission" date="2017-01" db="EMBL/GenBank/DDBJ databases">
        <title>The recent genome duplication of the halophilic yeast Hortaea werneckii: insights from long-read sequencing.</title>
        <authorList>
            <person name="Sinha S."/>
            <person name="Flibotte S."/>
            <person name="Neira M."/>
            <person name="Lenassi M."/>
            <person name="Gostincar C."/>
            <person name="Stajich J.E."/>
            <person name="Nislow C.E."/>
        </authorList>
    </citation>
    <scope>NUCLEOTIDE SEQUENCE [LARGE SCALE GENOMIC DNA]</scope>
    <source>
        <strain evidence="10 11">EXF-2000</strain>
    </source>
</reference>
<dbReference type="AlphaFoldDB" id="A0A1Z5TUD6"/>
<dbReference type="Gene3D" id="3.40.50.720">
    <property type="entry name" value="NAD(P)-binding Rossmann-like Domain"/>
    <property type="match status" value="1"/>
</dbReference>
<keyword evidence="9" id="KW-0812">Transmembrane</keyword>
<dbReference type="GO" id="GO:0030600">
    <property type="term" value="F:feruloyl esterase activity"/>
    <property type="evidence" value="ECO:0007669"/>
    <property type="project" value="UniProtKB-ARBA"/>
</dbReference>
<evidence type="ECO:0000256" key="4">
    <source>
        <dbReference type="ARBA" id="ARBA00022729"/>
    </source>
</evidence>
<sequence length="859" mass="92492">MHLSALISDLSNPWINDMTLTVPSALTFKLFSLLIIVLSFALYPYFHQINSPKMARIFITGSSDGIGAHAARALADKGHSVTLHARNAQRAEDARKAVPKAENVLVGDLKSIADTKKLAEEANKSGTFDTVIHNAGIGYGGTSSREMTSDGISAVFSVNTLAAYILACEMNKPKSRMLFMSSDSAMGGDESLKNCTTSHSYGNSKLHNTMLANAFARRWTDLQIIAMHPGWVRTKMGGMAPGSTDKPAKALSEWAAGEGRLTSLKSGSFCTPSGEDTTHPGSFNQQKQEELLKICKDVSGVSVPGELHRLDLVALTMARKVFLSAAVASATASVSLASSDCTPSSFKDVEAYGTRVLNISAKTVSAYGGLPDNEVCQVTISLTHPGAGDVVKNYYALPLNWNERFQGVGGGGFAAGDLQDLPGQAALRYACGATDAGHNTTSAASSNASDWALRSPGVVNQDLLLNFARRSLHDMTVMGKAVTETFYGKPIQNSYWSGCSTGGRQGLTFAQYYPEDYDGIVATAPAIQWNDFLPAELWPYVVQNVEGYTVSACEFEIALTAAINTCDGLDGVHDGIISAPGICNFKASSIAGKQHRCSHNNATVEFSKTAAKIIDMIWEGPITGQGERLWFGLTKGTNFSGLAPEAKDGAEGPQPFEISASWAKNFLAKDLSYDLTDLDYENYPDVRTESKLQYDSIIGTASPDLRRFQDRGGKMITWHGLADQLIFPQGSIYYYNRVKELIPDVQGFYRQFYAPGVGHCRGGTGPIPVDPLLTLRAWVENGTAPETLPAASVYELNGDVSAVVEGGIARRQDLCAYPEVSEYKGTGDPASADSYRCKLDARGWLEFPPLDRHGYLKSQ</sequence>
<evidence type="ECO:0000256" key="7">
    <source>
        <dbReference type="ARBA" id="ARBA00023157"/>
    </source>
</evidence>
<keyword evidence="3" id="KW-0479">Metal-binding</keyword>
<accession>A0A1Z5TUD6</accession>
<dbReference type="InterPro" id="IPR029058">
    <property type="entry name" value="AB_hydrolase_fold"/>
</dbReference>
<dbReference type="EMBL" id="MUNK01000002">
    <property type="protein sequence ID" value="OTA39650.1"/>
    <property type="molecule type" value="Genomic_DNA"/>
</dbReference>
<dbReference type="VEuPathDB" id="FungiDB:BTJ68_00257"/>
<keyword evidence="6" id="KW-0106">Calcium</keyword>
<dbReference type="STRING" id="1157616.A0A1Z5TUD6"/>
<dbReference type="InterPro" id="IPR002347">
    <property type="entry name" value="SDR_fam"/>
</dbReference>
<keyword evidence="5 8" id="KW-0378">Hydrolase</keyword>
<dbReference type="SUPFAM" id="SSF53474">
    <property type="entry name" value="alpha/beta-Hydrolases"/>
    <property type="match status" value="1"/>
</dbReference>
<dbReference type="SUPFAM" id="SSF51735">
    <property type="entry name" value="NAD(P)-binding Rossmann-fold domains"/>
    <property type="match status" value="1"/>
</dbReference>
<keyword evidence="2" id="KW-0719">Serine esterase</keyword>
<comment type="similarity">
    <text evidence="1 8">Belongs to the tannase family.</text>
</comment>
<dbReference type="PRINTS" id="PR00081">
    <property type="entry name" value="GDHRDH"/>
</dbReference>
<evidence type="ECO:0000256" key="6">
    <source>
        <dbReference type="ARBA" id="ARBA00022837"/>
    </source>
</evidence>
<keyword evidence="9" id="KW-0472">Membrane</keyword>
<keyword evidence="11" id="KW-1185">Reference proteome</keyword>
<evidence type="ECO:0000256" key="5">
    <source>
        <dbReference type="ARBA" id="ARBA00022801"/>
    </source>
</evidence>
<name>A0A1Z5TUD6_HORWE</name>
<dbReference type="InterPro" id="IPR036291">
    <property type="entry name" value="NAD(P)-bd_dom_sf"/>
</dbReference>
<evidence type="ECO:0000313" key="10">
    <source>
        <dbReference type="EMBL" id="OTA39650.1"/>
    </source>
</evidence>
<evidence type="ECO:0000256" key="9">
    <source>
        <dbReference type="SAM" id="Phobius"/>
    </source>
</evidence>
<dbReference type="PANTHER" id="PTHR33938">
    <property type="entry name" value="FERULOYL ESTERASE B-RELATED"/>
    <property type="match status" value="1"/>
</dbReference>
<evidence type="ECO:0000256" key="3">
    <source>
        <dbReference type="ARBA" id="ARBA00022723"/>
    </source>
</evidence>
<keyword evidence="4" id="KW-0732">Signal</keyword>
<proteinExistence type="inferred from homology"/>
<dbReference type="InParanoid" id="A0A1Z5TUD6"/>
<dbReference type="Pfam" id="PF00106">
    <property type="entry name" value="adh_short"/>
    <property type="match status" value="1"/>
</dbReference>
<keyword evidence="7" id="KW-1015">Disulfide bond</keyword>
<dbReference type="EC" id="3.1.1.-" evidence="8"/>
<feature type="transmembrane region" description="Helical" evidence="9">
    <location>
        <begin position="20"/>
        <end position="46"/>
    </location>
</feature>
<comment type="caution">
    <text evidence="10">The sequence shown here is derived from an EMBL/GenBank/DDBJ whole genome shotgun (WGS) entry which is preliminary data.</text>
</comment>
<dbReference type="Pfam" id="PF07519">
    <property type="entry name" value="Tannase"/>
    <property type="match status" value="1"/>
</dbReference>
<evidence type="ECO:0000313" key="11">
    <source>
        <dbReference type="Proteomes" id="UP000194280"/>
    </source>
</evidence>
<dbReference type="GO" id="GO:0046872">
    <property type="term" value="F:metal ion binding"/>
    <property type="evidence" value="ECO:0007669"/>
    <property type="project" value="UniProtKB-KW"/>
</dbReference>
<gene>
    <name evidence="10" type="ORF">BTJ68_00257</name>
</gene>
<organism evidence="10 11">
    <name type="scientific">Hortaea werneckii EXF-2000</name>
    <dbReference type="NCBI Taxonomy" id="1157616"/>
    <lineage>
        <taxon>Eukaryota</taxon>
        <taxon>Fungi</taxon>
        <taxon>Dikarya</taxon>
        <taxon>Ascomycota</taxon>
        <taxon>Pezizomycotina</taxon>
        <taxon>Dothideomycetes</taxon>
        <taxon>Dothideomycetidae</taxon>
        <taxon>Mycosphaerellales</taxon>
        <taxon>Teratosphaeriaceae</taxon>
        <taxon>Hortaea</taxon>
    </lineage>
</organism>
<keyword evidence="9" id="KW-1133">Transmembrane helix</keyword>